<dbReference type="EMBL" id="CAVNYO010000138">
    <property type="protein sequence ID" value="CAK5268669.1"/>
    <property type="molecule type" value="Genomic_DNA"/>
</dbReference>
<evidence type="ECO:0000313" key="3">
    <source>
        <dbReference type="EMBL" id="CAK5268146.1"/>
    </source>
</evidence>
<protein>
    <submittedName>
        <fullName evidence="2">Uncharacterized protein</fullName>
    </submittedName>
</protein>
<accession>A0AAD2JX76</accession>
<evidence type="ECO:0000313" key="1">
    <source>
        <dbReference type="EMBL" id="CAK5263369.1"/>
    </source>
</evidence>
<evidence type="ECO:0000313" key="6">
    <source>
        <dbReference type="EMBL" id="CAK5270162.1"/>
    </source>
</evidence>
<evidence type="ECO:0000313" key="4">
    <source>
        <dbReference type="EMBL" id="CAK5268257.1"/>
    </source>
</evidence>
<dbReference type="Proteomes" id="UP001295794">
    <property type="component" value="Unassembled WGS sequence"/>
</dbReference>
<organism evidence="2 8">
    <name type="scientific">Mycena citricolor</name>
    <dbReference type="NCBI Taxonomy" id="2018698"/>
    <lineage>
        <taxon>Eukaryota</taxon>
        <taxon>Fungi</taxon>
        <taxon>Dikarya</taxon>
        <taxon>Basidiomycota</taxon>
        <taxon>Agaricomycotina</taxon>
        <taxon>Agaricomycetes</taxon>
        <taxon>Agaricomycetidae</taxon>
        <taxon>Agaricales</taxon>
        <taxon>Marasmiineae</taxon>
        <taxon>Mycenaceae</taxon>
        <taxon>Mycena</taxon>
    </lineage>
</organism>
<evidence type="ECO:0000313" key="7">
    <source>
        <dbReference type="EMBL" id="CAK5283266.1"/>
    </source>
</evidence>
<dbReference type="EMBL" id="CAVNYO010000040">
    <property type="protein sequence ID" value="CAK5263369.1"/>
    <property type="molecule type" value="Genomic_DNA"/>
</dbReference>
<sequence length="45" mass="5037">MLRQGLGYQNCANLPKSFGLAWGTDIYDLVHFSMVCSSCQVKLKI</sequence>
<gene>
    <name evidence="3" type="ORF">MYCIT1_LOCUS11220</name>
    <name evidence="4" type="ORF">MYCIT1_LOCUS11377</name>
    <name evidence="5" type="ORF">MYCIT1_LOCUS11956</name>
    <name evidence="6" type="ORF">MYCIT1_LOCUS14330</name>
    <name evidence="1" type="ORF">MYCIT1_LOCUS2822</name>
    <name evidence="7" type="ORF">MYCIT1_LOCUS35682</name>
    <name evidence="2" type="ORF">MYCIT1_LOCUS8847</name>
</gene>
<evidence type="ECO:0000313" key="5">
    <source>
        <dbReference type="EMBL" id="CAK5268669.1"/>
    </source>
</evidence>
<dbReference type="EMBL" id="CAVNYO010000110">
    <property type="protein sequence ID" value="CAK5266862.1"/>
    <property type="molecule type" value="Genomic_DNA"/>
</dbReference>
<dbReference type="AlphaFoldDB" id="A0AAD2JX76"/>
<dbReference type="EMBL" id="CAVNYO010000138">
    <property type="protein sequence ID" value="CAK5268146.1"/>
    <property type="molecule type" value="Genomic_DNA"/>
</dbReference>
<evidence type="ECO:0000313" key="2">
    <source>
        <dbReference type="EMBL" id="CAK5266862.1"/>
    </source>
</evidence>
<dbReference type="EMBL" id="CAVNYO010000138">
    <property type="protein sequence ID" value="CAK5268257.1"/>
    <property type="molecule type" value="Genomic_DNA"/>
</dbReference>
<reference evidence="2" key="1">
    <citation type="submission" date="2023-11" db="EMBL/GenBank/DDBJ databases">
        <authorList>
            <person name="De Vega J J."/>
            <person name="De Vega J J."/>
        </authorList>
    </citation>
    <scope>NUCLEOTIDE SEQUENCE</scope>
</reference>
<evidence type="ECO:0000313" key="8">
    <source>
        <dbReference type="Proteomes" id="UP001295794"/>
    </source>
</evidence>
<dbReference type="EMBL" id="CAVNYO010000466">
    <property type="protein sequence ID" value="CAK5283266.1"/>
    <property type="molecule type" value="Genomic_DNA"/>
</dbReference>
<name>A0AAD2JX76_9AGAR</name>
<dbReference type="EMBL" id="CAVNYO010000158">
    <property type="protein sequence ID" value="CAK5270162.1"/>
    <property type="molecule type" value="Genomic_DNA"/>
</dbReference>
<keyword evidence="8" id="KW-1185">Reference proteome</keyword>
<proteinExistence type="predicted"/>
<comment type="caution">
    <text evidence="2">The sequence shown here is derived from an EMBL/GenBank/DDBJ whole genome shotgun (WGS) entry which is preliminary data.</text>
</comment>